<evidence type="ECO:0000256" key="1">
    <source>
        <dbReference type="ARBA" id="ARBA00022428"/>
    </source>
</evidence>
<keyword evidence="2 3" id="KW-0456">Lyase</keyword>
<dbReference type="SUPFAM" id="SSF53474">
    <property type="entry name" value="alpha/beta-Hydrolases"/>
    <property type="match status" value="1"/>
</dbReference>
<dbReference type="HAMAP" id="MF_01660">
    <property type="entry name" value="MenH"/>
    <property type="match status" value="1"/>
</dbReference>
<comment type="pathway">
    <text evidence="3">Quinol/quinone metabolism; 1,4-dihydroxy-2-naphthoate biosynthesis; 1,4-dihydroxy-2-naphthoate from chorismate: step 3/7.</text>
</comment>
<comment type="catalytic activity">
    <reaction evidence="3">
        <text>5-enolpyruvoyl-6-hydroxy-2-succinyl-cyclohex-3-ene-1-carboxylate = (1R,6R)-6-hydroxy-2-succinyl-cyclohexa-2,4-diene-1-carboxylate + pyruvate</text>
        <dbReference type="Rhea" id="RHEA:25597"/>
        <dbReference type="ChEBI" id="CHEBI:15361"/>
        <dbReference type="ChEBI" id="CHEBI:58689"/>
        <dbReference type="ChEBI" id="CHEBI:58818"/>
        <dbReference type="EC" id="4.2.99.20"/>
    </reaction>
</comment>
<evidence type="ECO:0000313" key="6">
    <source>
        <dbReference type="Proteomes" id="UP000663069"/>
    </source>
</evidence>
<dbReference type="EMBL" id="CP063056">
    <property type="protein sequence ID" value="QPB43175.1"/>
    <property type="molecule type" value="Genomic_DNA"/>
</dbReference>
<gene>
    <name evidence="3 5" type="primary">menH</name>
    <name evidence="5" type="ORF">IHV77_03460</name>
</gene>
<protein>
    <recommendedName>
        <fullName evidence="3">Putative 2-succinyl-6-hydroxy-2,4-cyclohexadiene-1-carboxylate synthase</fullName>
        <shortName evidence="3">SHCHC synthase</shortName>
        <ecNumber evidence="3">4.2.99.20</ecNumber>
    </recommendedName>
</protein>
<organism evidence="5 6">
    <name type="scientific">Rodentibacter haemolyticus</name>
    <dbReference type="NCBI Taxonomy" id="2778911"/>
    <lineage>
        <taxon>Bacteria</taxon>
        <taxon>Pseudomonadati</taxon>
        <taxon>Pseudomonadota</taxon>
        <taxon>Gammaproteobacteria</taxon>
        <taxon>Pasteurellales</taxon>
        <taxon>Pasteurellaceae</taxon>
        <taxon>Rodentibacter</taxon>
    </lineage>
</organism>
<evidence type="ECO:0000256" key="3">
    <source>
        <dbReference type="HAMAP-Rule" id="MF_01660"/>
    </source>
</evidence>
<dbReference type="PANTHER" id="PTHR42916">
    <property type="entry name" value="2-SUCCINYL-5-ENOLPYRUVYL-6-HYDROXY-3-CYCLOHEXENE-1-CARBOXYLATE SYNTHASE"/>
    <property type="match status" value="1"/>
</dbReference>
<accession>A0ABX6UYJ3</accession>
<dbReference type="Pfam" id="PF00561">
    <property type="entry name" value="Abhydrolase_1"/>
    <property type="match status" value="1"/>
</dbReference>
<comment type="pathway">
    <text evidence="3">Quinol/quinone metabolism; menaquinone biosynthesis.</text>
</comment>
<dbReference type="Gene3D" id="3.40.50.1820">
    <property type="entry name" value="alpha/beta hydrolase"/>
    <property type="match status" value="1"/>
</dbReference>
<keyword evidence="1 3" id="KW-0474">Menaquinone biosynthesis</keyword>
<feature type="domain" description="AB hydrolase-1" evidence="4">
    <location>
        <begin position="4"/>
        <end position="234"/>
    </location>
</feature>
<dbReference type="Proteomes" id="UP000663069">
    <property type="component" value="Chromosome"/>
</dbReference>
<proteinExistence type="inferred from homology"/>
<name>A0ABX6UYJ3_9PAST</name>
<dbReference type="InterPro" id="IPR022485">
    <property type="entry name" value="SHCHC_synthase_MenH"/>
</dbReference>
<evidence type="ECO:0000313" key="5">
    <source>
        <dbReference type="EMBL" id="QPB43175.1"/>
    </source>
</evidence>
<dbReference type="RefSeq" id="WP_194812749.1">
    <property type="nucleotide sequence ID" value="NZ_CP063056.1"/>
</dbReference>
<comment type="subunit">
    <text evidence="3">Monomer.</text>
</comment>
<dbReference type="EC" id="4.2.99.20" evidence="3"/>
<dbReference type="InterPro" id="IPR029058">
    <property type="entry name" value="AB_hydrolase_fold"/>
</dbReference>
<dbReference type="InterPro" id="IPR000073">
    <property type="entry name" value="AB_hydrolase_1"/>
</dbReference>
<dbReference type="GO" id="GO:0070205">
    <property type="term" value="F:2-succinyl-6-hydroxy-2,4-cyclohexadiene-1-carboxylate synthase activity"/>
    <property type="evidence" value="ECO:0007669"/>
    <property type="project" value="UniProtKB-EC"/>
</dbReference>
<comment type="function">
    <text evidence="3">Catalyzes a proton abstraction reaction that results in 2,5-elimination of pyruvate from 2-succinyl-5-enolpyruvyl-6-hydroxy-3-cyclohexene-1-carboxylate (SEPHCHC) and the formation of 2-succinyl-6-hydroxy-2,4-cyclohexadiene-1-carboxylate (SHCHC).</text>
</comment>
<dbReference type="PANTHER" id="PTHR42916:SF1">
    <property type="entry name" value="PROTEIN PHYLLO, CHLOROPLASTIC"/>
    <property type="match status" value="1"/>
</dbReference>
<dbReference type="NCBIfam" id="TIGR03695">
    <property type="entry name" value="menH_SHCHC"/>
    <property type="match status" value="1"/>
</dbReference>
<keyword evidence="6" id="KW-1185">Reference proteome</keyword>
<comment type="similarity">
    <text evidence="3">Belongs to the AB hydrolase superfamily. MenH family.</text>
</comment>
<dbReference type="NCBIfam" id="NF008340">
    <property type="entry name" value="PRK11126.1"/>
    <property type="match status" value="1"/>
</dbReference>
<evidence type="ECO:0000256" key="2">
    <source>
        <dbReference type="ARBA" id="ARBA00023239"/>
    </source>
</evidence>
<reference evidence="5 6" key="1">
    <citation type="submission" date="2020-10" db="EMBL/GenBank/DDBJ databases">
        <title>Genome Sequencing of Rodentibacter spp. strain DSM111151.</title>
        <authorList>
            <person name="Benga L."/>
            <person name="Lautwein T."/>
        </authorList>
    </citation>
    <scope>NUCLEOTIDE SEQUENCE [LARGE SCALE GENOMIC DNA]</scope>
    <source>
        <strain evidence="5 6">DSM 111151</strain>
    </source>
</reference>
<evidence type="ECO:0000259" key="4">
    <source>
        <dbReference type="Pfam" id="PF00561"/>
    </source>
</evidence>
<sequence>MMNIIFLHGLLGTAADWQKVIENLPHFRCIALDLPFHGKAKEIKVVDFEDTTQYLAEQIQSAVKNEPYFLVGYSLGGRIALHYALNHVLQSNVKKSQLQAVILEGANLGLKTEEEKQARWQNDIYWAKRFINESPESVLKDWYQQPVFAHLTSAQRRQLIQKRKANCDADIGKMLLATSLAKQADFRPKVRSNSLPFFYFCGERDQKFQNLAHEEQLSLTTIPNAGHNAHSENPIFFAKKLRNLILKIAQD</sequence>